<proteinExistence type="inferred from homology"/>
<dbReference type="PROSITE" id="PS01087">
    <property type="entry name" value="RADICAL_ACTIVATING"/>
    <property type="match status" value="1"/>
</dbReference>
<dbReference type="InterPro" id="IPR001989">
    <property type="entry name" value="Radical_activat_CS"/>
</dbReference>
<keyword evidence="6" id="KW-0004">4Fe-4S</keyword>
<keyword evidence="11" id="KW-0411">Iron-sulfur</keyword>
<reference evidence="15" key="1">
    <citation type="journal article" date="2021" name="PeerJ">
        <title>Extensive microbial diversity within the chicken gut microbiome revealed by metagenomics and culture.</title>
        <authorList>
            <person name="Gilroy R."/>
            <person name="Ravi A."/>
            <person name="Getino M."/>
            <person name="Pursley I."/>
            <person name="Horton D.L."/>
            <person name="Alikhan N.F."/>
            <person name="Baker D."/>
            <person name="Gharbi K."/>
            <person name="Hall N."/>
            <person name="Watson M."/>
            <person name="Adriaenssens E.M."/>
            <person name="Foster-Nyarko E."/>
            <person name="Jarju S."/>
            <person name="Secka A."/>
            <person name="Antonio M."/>
            <person name="Oren A."/>
            <person name="Chaudhuri R.R."/>
            <person name="La Ragione R."/>
            <person name="Hildebrand F."/>
            <person name="Pallen M.J."/>
        </authorList>
    </citation>
    <scope>NUCLEOTIDE SEQUENCE</scope>
    <source>
        <strain evidence="15">5032</strain>
    </source>
</reference>
<dbReference type="InterPro" id="IPR013785">
    <property type="entry name" value="Aldolase_TIM"/>
</dbReference>
<name>A0A9D2HL94_9BACT</name>
<evidence type="ECO:0000256" key="7">
    <source>
        <dbReference type="ARBA" id="ARBA00022691"/>
    </source>
</evidence>
<dbReference type="InterPro" id="IPR012837">
    <property type="entry name" value="NrdG"/>
</dbReference>
<evidence type="ECO:0000256" key="2">
    <source>
        <dbReference type="ARBA" id="ARBA00003852"/>
    </source>
</evidence>
<evidence type="ECO:0000313" key="15">
    <source>
        <dbReference type="EMBL" id="HJA78980.1"/>
    </source>
</evidence>
<dbReference type="GO" id="GO:0051539">
    <property type="term" value="F:4 iron, 4 sulfur cluster binding"/>
    <property type="evidence" value="ECO:0007669"/>
    <property type="project" value="UniProtKB-KW"/>
</dbReference>
<dbReference type="GO" id="GO:0043365">
    <property type="term" value="F:[formate-C-acetyltransferase]-activating enzyme activity"/>
    <property type="evidence" value="ECO:0007669"/>
    <property type="project" value="InterPro"/>
</dbReference>
<evidence type="ECO:0000256" key="3">
    <source>
        <dbReference type="ARBA" id="ARBA00009777"/>
    </source>
</evidence>
<protein>
    <recommendedName>
        <fullName evidence="5 13">Anaerobic ribonucleoside-triphosphate reductase-activating protein</fullName>
        <ecNumber evidence="13">1.97.1.-</ecNumber>
    </recommendedName>
</protein>
<comment type="cofactor">
    <cofactor evidence="1">
        <name>[4Fe-4S] cluster</name>
        <dbReference type="ChEBI" id="CHEBI:49883"/>
    </cofactor>
</comment>
<keyword evidence="9 13" id="KW-0560">Oxidoreductase</keyword>
<dbReference type="EC" id="1.97.1.-" evidence="13"/>
<dbReference type="SUPFAM" id="SSF102114">
    <property type="entry name" value="Radical SAM enzymes"/>
    <property type="match status" value="1"/>
</dbReference>
<evidence type="ECO:0000256" key="5">
    <source>
        <dbReference type="ARBA" id="ARBA00014281"/>
    </source>
</evidence>
<evidence type="ECO:0000256" key="4">
    <source>
        <dbReference type="ARBA" id="ARBA00011245"/>
    </source>
</evidence>
<dbReference type="InterPro" id="IPR034457">
    <property type="entry name" value="Organic_radical-activating"/>
</dbReference>
<evidence type="ECO:0000256" key="8">
    <source>
        <dbReference type="ARBA" id="ARBA00022723"/>
    </source>
</evidence>
<gene>
    <name evidence="15" type="primary">nrdG</name>
    <name evidence="15" type="ORF">H9784_05330</name>
</gene>
<evidence type="ECO:0000256" key="13">
    <source>
        <dbReference type="PIRNR" id="PIRNR000368"/>
    </source>
</evidence>
<comment type="catalytic activity">
    <reaction evidence="12">
        <text>glycyl-[protein] + reduced [flavodoxin] + S-adenosyl-L-methionine = glycin-2-yl radical-[protein] + semiquinone [flavodoxin] + 5'-deoxyadenosine + L-methionine + H(+)</text>
        <dbReference type="Rhea" id="RHEA:61976"/>
        <dbReference type="Rhea" id="RHEA-COMP:10622"/>
        <dbReference type="Rhea" id="RHEA-COMP:14480"/>
        <dbReference type="Rhea" id="RHEA-COMP:15993"/>
        <dbReference type="Rhea" id="RHEA-COMP:15994"/>
        <dbReference type="ChEBI" id="CHEBI:15378"/>
        <dbReference type="ChEBI" id="CHEBI:17319"/>
        <dbReference type="ChEBI" id="CHEBI:29947"/>
        <dbReference type="ChEBI" id="CHEBI:32722"/>
        <dbReference type="ChEBI" id="CHEBI:57618"/>
        <dbReference type="ChEBI" id="CHEBI:57844"/>
        <dbReference type="ChEBI" id="CHEBI:59789"/>
        <dbReference type="ChEBI" id="CHEBI:140311"/>
    </reaction>
</comment>
<dbReference type="PANTHER" id="PTHR30352">
    <property type="entry name" value="PYRUVATE FORMATE-LYASE-ACTIVATING ENZYME"/>
    <property type="match status" value="1"/>
</dbReference>
<evidence type="ECO:0000259" key="14">
    <source>
        <dbReference type="PROSITE" id="PS51918"/>
    </source>
</evidence>
<keyword evidence="10" id="KW-0408">Iron</keyword>
<evidence type="ECO:0000256" key="1">
    <source>
        <dbReference type="ARBA" id="ARBA00001966"/>
    </source>
</evidence>
<dbReference type="InterPro" id="IPR058240">
    <property type="entry name" value="rSAM_sf"/>
</dbReference>
<evidence type="ECO:0000313" key="16">
    <source>
        <dbReference type="Proteomes" id="UP000823821"/>
    </source>
</evidence>
<keyword evidence="7" id="KW-0949">S-adenosyl-L-methionine</keyword>
<feature type="domain" description="Radical SAM core" evidence="14">
    <location>
        <begin position="15"/>
        <end position="176"/>
    </location>
</feature>
<reference evidence="15" key="2">
    <citation type="submission" date="2021-04" db="EMBL/GenBank/DDBJ databases">
        <authorList>
            <person name="Gilroy R."/>
        </authorList>
    </citation>
    <scope>NUCLEOTIDE SEQUENCE</scope>
    <source>
        <strain evidence="15">5032</strain>
    </source>
</reference>
<dbReference type="SFLD" id="SFLDS00029">
    <property type="entry name" value="Radical_SAM"/>
    <property type="match status" value="1"/>
</dbReference>
<dbReference type="Pfam" id="PF13353">
    <property type="entry name" value="Fer4_12"/>
    <property type="match status" value="1"/>
</dbReference>
<evidence type="ECO:0000256" key="10">
    <source>
        <dbReference type="ARBA" id="ARBA00023004"/>
    </source>
</evidence>
<evidence type="ECO:0000256" key="12">
    <source>
        <dbReference type="ARBA" id="ARBA00047365"/>
    </source>
</evidence>
<dbReference type="EMBL" id="DWZD01000036">
    <property type="protein sequence ID" value="HJA78980.1"/>
    <property type="molecule type" value="Genomic_DNA"/>
</dbReference>
<dbReference type="CDD" id="cd01335">
    <property type="entry name" value="Radical_SAM"/>
    <property type="match status" value="1"/>
</dbReference>
<dbReference type="PIRSF" id="PIRSF000368">
    <property type="entry name" value="NrdG"/>
    <property type="match status" value="1"/>
</dbReference>
<dbReference type="GO" id="GO:0046872">
    <property type="term" value="F:metal ion binding"/>
    <property type="evidence" value="ECO:0007669"/>
    <property type="project" value="UniProtKB-KW"/>
</dbReference>
<dbReference type="AlphaFoldDB" id="A0A9D2HL94"/>
<evidence type="ECO:0000256" key="11">
    <source>
        <dbReference type="ARBA" id="ARBA00023014"/>
    </source>
</evidence>
<dbReference type="SFLD" id="SFLDG01066">
    <property type="entry name" value="organic_radical-activating_enz"/>
    <property type="match status" value="1"/>
</dbReference>
<comment type="function">
    <text evidence="2 13">Activation of anaerobic ribonucleoside-triphosphate reductase under anaerobic conditions by generation of an organic free radical, using S-adenosylmethionine and reduced flavodoxin as cosubstrates to produce 5'-deoxy-adenosine.</text>
</comment>
<dbReference type="InterPro" id="IPR007197">
    <property type="entry name" value="rSAM"/>
</dbReference>
<dbReference type="SFLD" id="SFLDF00299">
    <property type="entry name" value="anaerobic_ribonucleoside-triph"/>
    <property type="match status" value="1"/>
</dbReference>
<dbReference type="GO" id="GO:0004748">
    <property type="term" value="F:ribonucleoside-diphosphate reductase activity, thioredoxin disulfide as acceptor"/>
    <property type="evidence" value="ECO:0007669"/>
    <property type="project" value="TreeGrafter"/>
</dbReference>
<dbReference type="Gene3D" id="3.20.20.70">
    <property type="entry name" value="Aldolase class I"/>
    <property type="match status" value="1"/>
</dbReference>
<accession>A0A9D2HL94</accession>
<keyword evidence="8" id="KW-0479">Metal-binding</keyword>
<dbReference type="NCBIfam" id="TIGR02491">
    <property type="entry name" value="NrdG"/>
    <property type="match status" value="1"/>
</dbReference>
<dbReference type="SFLD" id="SFLDG01063">
    <property type="entry name" value="activating_enzymes__group_1"/>
    <property type="match status" value="1"/>
</dbReference>
<dbReference type="PANTHER" id="PTHR30352:SF2">
    <property type="entry name" value="ANAEROBIC RIBONUCLEOSIDE-TRIPHOSPHATE REDUCTASE-ACTIVATING PROTEIN"/>
    <property type="match status" value="1"/>
</dbReference>
<dbReference type="Proteomes" id="UP000823821">
    <property type="component" value="Unassembled WGS sequence"/>
</dbReference>
<comment type="subunit">
    <text evidence="4">Monomer.</text>
</comment>
<evidence type="ECO:0000256" key="6">
    <source>
        <dbReference type="ARBA" id="ARBA00022485"/>
    </source>
</evidence>
<evidence type="ECO:0000256" key="9">
    <source>
        <dbReference type="ARBA" id="ARBA00023002"/>
    </source>
</evidence>
<sequence>MPDLRLSGIVEESVVDGPGVRFVVFTQGCEHHCPGCHNPHTHALDGGFLMPTDAILSRFDEDPLLSGITFSGGEPFLQPEALAVLAEAVHARGKEVMIYSGFTFEQLLERGEREPAVRRLLEQADVLVDGPYVESRRNLELAFRGSDNQRLLNREAMRRLRQAHDAPAVAKANADA</sequence>
<organism evidence="15 16">
    <name type="scientific">Candidatus Desulfovibrio intestinavium</name>
    <dbReference type="NCBI Taxonomy" id="2838534"/>
    <lineage>
        <taxon>Bacteria</taxon>
        <taxon>Pseudomonadati</taxon>
        <taxon>Thermodesulfobacteriota</taxon>
        <taxon>Desulfovibrionia</taxon>
        <taxon>Desulfovibrionales</taxon>
        <taxon>Desulfovibrionaceae</taxon>
        <taxon>Desulfovibrio</taxon>
    </lineage>
</organism>
<dbReference type="PROSITE" id="PS51918">
    <property type="entry name" value="RADICAL_SAM"/>
    <property type="match status" value="1"/>
</dbReference>
<comment type="similarity">
    <text evidence="3 13">Belongs to the organic radical-activating enzymes family.</text>
</comment>
<comment type="caution">
    <text evidence="15">The sequence shown here is derived from an EMBL/GenBank/DDBJ whole genome shotgun (WGS) entry which is preliminary data.</text>
</comment>